<dbReference type="Proteomes" id="UP000288216">
    <property type="component" value="Unassembled WGS sequence"/>
</dbReference>
<comment type="caution">
    <text evidence="2">The sequence shown here is derived from an EMBL/GenBank/DDBJ whole genome shotgun (WGS) entry which is preliminary data.</text>
</comment>
<sequence>MTGGGAIHSAPPPAAAWQPPPFQTGAFSRASWQRSSIDRPAGQDEGAAGLPPRLELPRLEAGLAAVRGRKGQQQLAAAERPLRRPAGLQQPDRVQRTAGARPAGYRLLVQLWADCI</sequence>
<organism evidence="2 3">
    <name type="scientific">Scyliorhinus torazame</name>
    <name type="common">Cloudy catshark</name>
    <name type="synonym">Catulus torazame</name>
    <dbReference type="NCBI Taxonomy" id="75743"/>
    <lineage>
        <taxon>Eukaryota</taxon>
        <taxon>Metazoa</taxon>
        <taxon>Chordata</taxon>
        <taxon>Craniata</taxon>
        <taxon>Vertebrata</taxon>
        <taxon>Chondrichthyes</taxon>
        <taxon>Elasmobranchii</taxon>
        <taxon>Galeomorphii</taxon>
        <taxon>Galeoidea</taxon>
        <taxon>Carcharhiniformes</taxon>
        <taxon>Scyliorhinidae</taxon>
        <taxon>Scyliorhinus</taxon>
    </lineage>
</organism>
<proteinExistence type="predicted"/>
<evidence type="ECO:0000313" key="3">
    <source>
        <dbReference type="Proteomes" id="UP000288216"/>
    </source>
</evidence>
<protein>
    <submittedName>
        <fullName evidence="2">Uncharacterized protein</fullName>
    </submittedName>
</protein>
<evidence type="ECO:0000256" key="1">
    <source>
        <dbReference type="SAM" id="MobiDB-lite"/>
    </source>
</evidence>
<feature type="compositionally biased region" description="Pro residues" evidence="1">
    <location>
        <begin position="10"/>
        <end position="22"/>
    </location>
</feature>
<dbReference type="EMBL" id="BFAA01017656">
    <property type="protein sequence ID" value="GCB75517.1"/>
    <property type="molecule type" value="Genomic_DNA"/>
</dbReference>
<gene>
    <name evidence="2" type="ORF">scyTo_0020923</name>
</gene>
<evidence type="ECO:0000313" key="2">
    <source>
        <dbReference type="EMBL" id="GCB75517.1"/>
    </source>
</evidence>
<accession>A0A401PQZ4</accession>
<keyword evidence="3" id="KW-1185">Reference proteome</keyword>
<name>A0A401PQZ4_SCYTO</name>
<feature type="region of interest" description="Disordered" evidence="1">
    <location>
        <begin position="1"/>
        <end position="54"/>
    </location>
</feature>
<feature type="region of interest" description="Disordered" evidence="1">
    <location>
        <begin position="67"/>
        <end position="97"/>
    </location>
</feature>
<dbReference type="AlphaFoldDB" id="A0A401PQZ4"/>
<reference evidence="2 3" key="1">
    <citation type="journal article" date="2018" name="Nat. Ecol. Evol.">
        <title>Shark genomes provide insights into elasmobranch evolution and the origin of vertebrates.</title>
        <authorList>
            <person name="Hara Y"/>
            <person name="Yamaguchi K"/>
            <person name="Onimaru K"/>
            <person name="Kadota M"/>
            <person name="Koyanagi M"/>
            <person name="Keeley SD"/>
            <person name="Tatsumi K"/>
            <person name="Tanaka K"/>
            <person name="Motone F"/>
            <person name="Kageyama Y"/>
            <person name="Nozu R"/>
            <person name="Adachi N"/>
            <person name="Nishimura O"/>
            <person name="Nakagawa R"/>
            <person name="Tanegashima C"/>
            <person name="Kiyatake I"/>
            <person name="Matsumoto R"/>
            <person name="Murakumo K"/>
            <person name="Nishida K"/>
            <person name="Terakita A"/>
            <person name="Kuratani S"/>
            <person name="Sato K"/>
            <person name="Hyodo S Kuraku.S."/>
        </authorList>
    </citation>
    <scope>NUCLEOTIDE SEQUENCE [LARGE SCALE GENOMIC DNA]</scope>
</reference>